<protein>
    <recommendedName>
        <fullName evidence="4">DUF3899 domain-containing protein</fullName>
    </recommendedName>
</protein>
<dbReference type="Proteomes" id="UP001348641">
    <property type="component" value="Unassembled WGS sequence"/>
</dbReference>
<organism evidence="2 3">
    <name type="scientific">Nocardiopsis tropica</name>
    <dbReference type="NCBI Taxonomy" id="109330"/>
    <lineage>
        <taxon>Bacteria</taxon>
        <taxon>Bacillati</taxon>
        <taxon>Actinomycetota</taxon>
        <taxon>Actinomycetes</taxon>
        <taxon>Streptosporangiales</taxon>
        <taxon>Nocardiopsidaceae</taxon>
        <taxon>Nocardiopsis</taxon>
    </lineage>
</organism>
<evidence type="ECO:0000256" key="1">
    <source>
        <dbReference type="SAM" id="Phobius"/>
    </source>
</evidence>
<reference evidence="2 3" key="1">
    <citation type="submission" date="2023-07" db="EMBL/GenBank/DDBJ databases">
        <authorList>
            <person name="Girao M."/>
            <person name="Carvalho M.F."/>
        </authorList>
    </citation>
    <scope>NUCLEOTIDE SEQUENCE [LARGE SCALE GENOMIC DNA]</scope>
    <source>
        <strain evidence="2 3">66/93</strain>
    </source>
</reference>
<proteinExistence type="predicted"/>
<keyword evidence="1" id="KW-0472">Membrane</keyword>
<evidence type="ECO:0008006" key="4">
    <source>
        <dbReference type="Google" id="ProtNLM"/>
    </source>
</evidence>
<accession>A0ABU7KNN9</accession>
<feature type="transmembrane region" description="Helical" evidence="1">
    <location>
        <begin position="6"/>
        <end position="25"/>
    </location>
</feature>
<gene>
    <name evidence="2" type="ORF">Q8A49_10225</name>
</gene>
<evidence type="ECO:0000313" key="3">
    <source>
        <dbReference type="Proteomes" id="UP001348641"/>
    </source>
</evidence>
<dbReference type="RefSeq" id="WP_330158045.1">
    <property type="nucleotide sequence ID" value="NZ_BAAAJA010000008.1"/>
</dbReference>
<feature type="transmembrane region" description="Helical" evidence="1">
    <location>
        <begin position="65"/>
        <end position="88"/>
    </location>
</feature>
<evidence type="ECO:0000313" key="2">
    <source>
        <dbReference type="EMBL" id="MEE2050871.1"/>
    </source>
</evidence>
<keyword evidence="1" id="KW-0812">Transmembrane</keyword>
<sequence>MVAQMWIAVFSMLLVSLALAWLAWFNHRHFEKLFGFMDGRIEKFLGMRDRKGSWSYNLQKNMATIVISFFALMFFFYFVKSLIFLVGIS</sequence>
<name>A0ABU7KNN9_9ACTN</name>
<dbReference type="EMBL" id="JAUUCC010000020">
    <property type="protein sequence ID" value="MEE2050871.1"/>
    <property type="molecule type" value="Genomic_DNA"/>
</dbReference>
<comment type="caution">
    <text evidence="2">The sequence shown here is derived from an EMBL/GenBank/DDBJ whole genome shotgun (WGS) entry which is preliminary data.</text>
</comment>
<keyword evidence="1" id="KW-1133">Transmembrane helix</keyword>